<feature type="transmembrane region" description="Helical" evidence="5">
    <location>
        <begin position="306"/>
        <end position="324"/>
    </location>
</feature>
<feature type="transmembrane region" description="Helical" evidence="5">
    <location>
        <begin position="144"/>
        <end position="162"/>
    </location>
</feature>
<gene>
    <name evidence="7" type="ORF">KQ929_09950</name>
</gene>
<evidence type="ECO:0000256" key="3">
    <source>
        <dbReference type="ARBA" id="ARBA00022989"/>
    </source>
</evidence>
<dbReference type="PANTHER" id="PTHR42910:SF1">
    <property type="entry name" value="MAJOR FACILITATOR SUPERFAMILY (MFS) PROFILE DOMAIN-CONTAINING PROTEIN"/>
    <property type="match status" value="1"/>
</dbReference>
<dbReference type="Pfam" id="PF07690">
    <property type="entry name" value="MFS_1"/>
    <property type="match status" value="1"/>
</dbReference>
<evidence type="ECO:0000256" key="4">
    <source>
        <dbReference type="ARBA" id="ARBA00023136"/>
    </source>
</evidence>
<evidence type="ECO:0000259" key="6">
    <source>
        <dbReference type="PROSITE" id="PS50850"/>
    </source>
</evidence>
<dbReference type="CDD" id="cd17324">
    <property type="entry name" value="MFS_NepI_like"/>
    <property type="match status" value="1"/>
</dbReference>
<keyword evidence="4 5" id="KW-0472">Membrane</keyword>
<evidence type="ECO:0000256" key="2">
    <source>
        <dbReference type="ARBA" id="ARBA00022692"/>
    </source>
</evidence>
<evidence type="ECO:0000313" key="8">
    <source>
        <dbReference type="Proteomes" id="UP000683497"/>
    </source>
</evidence>
<keyword evidence="3 5" id="KW-1133">Transmembrane helix</keyword>
<feature type="transmembrane region" description="Helical" evidence="5">
    <location>
        <begin position="369"/>
        <end position="393"/>
    </location>
</feature>
<reference evidence="7 8" key="1">
    <citation type="submission" date="2021-06" db="EMBL/GenBank/DDBJ databases">
        <title>Leclercia pneumoniae sp. nov.</title>
        <authorList>
            <person name="Hoenemann M."/>
            <person name="Viehweger A."/>
            <person name="Dietze N."/>
        </authorList>
    </citation>
    <scope>NUCLEOTIDE SEQUENCE [LARGE SCALE GENOMIC DNA]</scope>
    <source>
        <strain evidence="8">49125</strain>
    </source>
</reference>
<dbReference type="SUPFAM" id="SSF103473">
    <property type="entry name" value="MFS general substrate transporter"/>
    <property type="match status" value="1"/>
</dbReference>
<dbReference type="RefSeq" id="WP_207293790.1">
    <property type="nucleotide sequence ID" value="NZ_CP071383.1"/>
</dbReference>
<dbReference type="InterPro" id="IPR036259">
    <property type="entry name" value="MFS_trans_sf"/>
</dbReference>
<protein>
    <submittedName>
        <fullName evidence="7">MFS transporter</fullName>
    </submittedName>
</protein>
<organism evidence="7 8">
    <name type="scientific">Leclercia pneumoniae</name>
    <dbReference type="NCBI Taxonomy" id="2815358"/>
    <lineage>
        <taxon>Bacteria</taxon>
        <taxon>Pseudomonadati</taxon>
        <taxon>Pseudomonadota</taxon>
        <taxon>Gammaproteobacteria</taxon>
        <taxon>Enterobacterales</taxon>
        <taxon>Enterobacteriaceae</taxon>
        <taxon>Leclercia</taxon>
    </lineage>
</organism>
<feature type="transmembrane region" description="Helical" evidence="5">
    <location>
        <begin position="168"/>
        <end position="187"/>
    </location>
</feature>
<dbReference type="InterPro" id="IPR020846">
    <property type="entry name" value="MFS_dom"/>
</dbReference>
<dbReference type="Proteomes" id="UP000683497">
    <property type="component" value="Chromosome"/>
</dbReference>
<evidence type="ECO:0000256" key="5">
    <source>
        <dbReference type="SAM" id="Phobius"/>
    </source>
</evidence>
<feature type="transmembrane region" description="Helical" evidence="5">
    <location>
        <begin position="12"/>
        <end position="33"/>
    </location>
</feature>
<accession>A0ABX8K0I6</accession>
<dbReference type="PANTHER" id="PTHR42910">
    <property type="entry name" value="TRANSPORTER SCO4007-RELATED"/>
    <property type="match status" value="1"/>
</dbReference>
<feature type="transmembrane region" description="Helical" evidence="5">
    <location>
        <begin position="281"/>
        <end position="300"/>
    </location>
</feature>
<name>A0ABX8K0I6_9ENTR</name>
<dbReference type="EMBL" id="CP076838">
    <property type="protein sequence ID" value="QWW81489.1"/>
    <property type="molecule type" value="Genomic_DNA"/>
</dbReference>
<feature type="transmembrane region" description="Helical" evidence="5">
    <location>
        <begin position="223"/>
        <end position="245"/>
    </location>
</feature>
<keyword evidence="8" id="KW-1185">Reference proteome</keyword>
<feature type="transmembrane region" description="Helical" evidence="5">
    <location>
        <begin position="344"/>
        <end position="363"/>
    </location>
</feature>
<feature type="transmembrane region" description="Helical" evidence="5">
    <location>
        <begin position="84"/>
        <end position="107"/>
    </location>
</feature>
<evidence type="ECO:0000256" key="1">
    <source>
        <dbReference type="ARBA" id="ARBA00022475"/>
    </source>
</evidence>
<feature type="transmembrane region" description="Helical" evidence="5">
    <location>
        <begin position="113"/>
        <end position="132"/>
    </location>
</feature>
<dbReference type="PROSITE" id="PS50850">
    <property type="entry name" value="MFS"/>
    <property type="match status" value="1"/>
</dbReference>
<keyword evidence="2 5" id="KW-0812">Transmembrane</keyword>
<sequence>MSLTESSRATPLLTSRQLFLFAVLCAFAVANVYMTQPLLDQIAHDLHARTASMGWIITATQTGYGLGLLFLVPLGDRVNRKTLIASLMLMSSLLLAIASQAGSLLMLSTLMGVVGLLAVVVQIVVAYTASLTESARRGEATGRVTSGVVLGILLARVVAGLLGEWSSWRIVLLFSALAMLGMALLFIRTAPQEETQKPPRPYSELLLSLFALWRELPVLRVRALLALLIFMAFSLLWTSLVFPLSGAPYDLSPGQIGLFGIAGIAGALAARQAGLLADRGLGLRVTGWALLLLLLSWGLMACGEGSLIILTLGIILLDFAVQAVHVTSQSLIFAQRPQATSRLVAVYMAFYSLGSASGAWLATHLWAWGGWHAVCAAGAFISGLALAYWALFARSAVTYSRRKGLR</sequence>
<proteinExistence type="predicted"/>
<dbReference type="InterPro" id="IPR011701">
    <property type="entry name" value="MFS"/>
</dbReference>
<dbReference type="Gene3D" id="1.20.1250.20">
    <property type="entry name" value="MFS general substrate transporter like domains"/>
    <property type="match status" value="1"/>
</dbReference>
<feature type="transmembrane region" description="Helical" evidence="5">
    <location>
        <begin position="251"/>
        <end position="269"/>
    </location>
</feature>
<evidence type="ECO:0000313" key="7">
    <source>
        <dbReference type="EMBL" id="QWW81489.1"/>
    </source>
</evidence>
<feature type="transmembrane region" description="Helical" evidence="5">
    <location>
        <begin position="53"/>
        <end position="72"/>
    </location>
</feature>
<feature type="domain" description="Major facilitator superfamily (MFS) profile" evidence="6">
    <location>
        <begin position="14"/>
        <end position="402"/>
    </location>
</feature>
<keyword evidence="1" id="KW-1003">Cell membrane</keyword>